<evidence type="ECO:0000313" key="10">
    <source>
        <dbReference type="Proteomes" id="UP000193380"/>
    </source>
</evidence>
<evidence type="ECO:0000256" key="3">
    <source>
        <dbReference type="ARBA" id="ARBA00022475"/>
    </source>
</evidence>
<dbReference type="Pfam" id="PF15250">
    <property type="entry name" value="Raftlin"/>
    <property type="match status" value="1"/>
</dbReference>
<dbReference type="PANTHER" id="PTHR17601:SF3">
    <property type="entry name" value="RAFTLIN"/>
    <property type="match status" value="1"/>
</dbReference>
<evidence type="ECO:0000256" key="1">
    <source>
        <dbReference type="ARBA" id="ARBA00004193"/>
    </source>
</evidence>
<evidence type="ECO:0000256" key="7">
    <source>
        <dbReference type="ARBA" id="ARBA00023288"/>
    </source>
</evidence>
<dbReference type="PaxDb" id="8022-A0A060X2V4"/>
<keyword evidence="6" id="KW-0564">Palmitate</keyword>
<reference evidence="9" key="1">
    <citation type="journal article" date="2014" name="Nat. Commun.">
        <title>The rainbow trout genome provides novel insights into evolution after whole-genome duplication in vertebrates.</title>
        <authorList>
            <person name="Berthelot C."/>
            <person name="Brunet F."/>
            <person name="Chalopin D."/>
            <person name="Juanchich A."/>
            <person name="Bernard M."/>
            <person name="Noel B."/>
            <person name="Bento P."/>
            <person name="Da Silva C."/>
            <person name="Labadie K."/>
            <person name="Alberti A."/>
            <person name="Aury J.M."/>
            <person name="Louis A."/>
            <person name="Dehais P."/>
            <person name="Bardou P."/>
            <person name="Montfort J."/>
            <person name="Klopp C."/>
            <person name="Cabau C."/>
            <person name="Gaspin C."/>
            <person name="Thorgaard G.H."/>
            <person name="Boussaha M."/>
            <person name="Quillet E."/>
            <person name="Guyomard R."/>
            <person name="Galiana D."/>
            <person name="Bobe J."/>
            <person name="Volff J.N."/>
            <person name="Genet C."/>
            <person name="Wincker P."/>
            <person name="Jaillon O."/>
            <person name="Roest Crollius H."/>
            <person name="Guiguen Y."/>
        </authorList>
    </citation>
    <scope>NUCLEOTIDE SEQUENCE [LARGE SCALE GENOMIC DNA]</scope>
</reference>
<dbReference type="EMBL" id="FR904924">
    <property type="protein sequence ID" value="CDQ73751.1"/>
    <property type="molecule type" value="Genomic_DNA"/>
</dbReference>
<evidence type="ECO:0000256" key="4">
    <source>
        <dbReference type="ARBA" id="ARBA00022707"/>
    </source>
</evidence>
<evidence type="ECO:0000256" key="6">
    <source>
        <dbReference type="ARBA" id="ARBA00023139"/>
    </source>
</evidence>
<dbReference type="GO" id="GO:0005886">
    <property type="term" value="C:plasma membrane"/>
    <property type="evidence" value="ECO:0007669"/>
    <property type="project" value="UniProtKB-SubCell"/>
</dbReference>
<keyword evidence="7" id="KW-0449">Lipoprotein</keyword>
<evidence type="ECO:0000256" key="5">
    <source>
        <dbReference type="ARBA" id="ARBA00023136"/>
    </source>
</evidence>
<sequence>MSAISIASGLTILVTQTIIRSTLECGSLPFMWNFNSIILTVQNCIFHSSLPCSEMTPSISKRACGNVICVTWISLSMVQALSSTNKVTIKKMAMVSKVICISVLIIFSLPPSIHIHLCLLSLHLPISPSPYLSLYTSDGSLATKQVVFLQRPVLPRKRGDSKKLIFKSKANKNSVKDASKNKKKKKKNKQSAAEKDLEESKVLDDGEKVVKESRNVKENKGSEEETVKETECLWSSATDTHCSVCKNKGILCIRFSWKCPHPYCS</sequence>
<comment type="subcellular location">
    <subcellularLocation>
        <location evidence="1">Cell membrane</location>
        <topology evidence="1">Lipid-anchor</topology>
    </subcellularLocation>
</comment>
<keyword evidence="4" id="KW-0519">Myristate</keyword>
<reference evidence="9" key="2">
    <citation type="submission" date="2014-03" db="EMBL/GenBank/DDBJ databases">
        <authorList>
            <person name="Genoscope - CEA"/>
        </authorList>
    </citation>
    <scope>NUCLEOTIDE SEQUENCE</scope>
</reference>
<feature type="region of interest" description="Disordered" evidence="8">
    <location>
        <begin position="171"/>
        <end position="200"/>
    </location>
</feature>
<dbReference type="PANTHER" id="PTHR17601">
    <property type="entry name" value="RAFTLIN-RELATED"/>
    <property type="match status" value="1"/>
</dbReference>
<dbReference type="AlphaFoldDB" id="A0A060X2V4"/>
<proteinExistence type="inferred from homology"/>
<gene>
    <name evidence="9" type="ORF">GSONMT00051757001</name>
</gene>
<name>A0A060X2V4_ONCMY</name>
<evidence type="ECO:0000313" key="9">
    <source>
        <dbReference type="EMBL" id="CDQ73751.1"/>
    </source>
</evidence>
<dbReference type="Proteomes" id="UP000193380">
    <property type="component" value="Unassembled WGS sequence"/>
</dbReference>
<organism evidence="9 10">
    <name type="scientific">Oncorhynchus mykiss</name>
    <name type="common">Rainbow trout</name>
    <name type="synonym">Salmo gairdneri</name>
    <dbReference type="NCBI Taxonomy" id="8022"/>
    <lineage>
        <taxon>Eukaryota</taxon>
        <taxon>Metazoa</taxon>
        <taxon>Chordata</taxon>
        <taxon>Craniata</taxon>
        <taxon>Vertebrata</taxon>
        <taxon>Euteleostomi</taxon>
        <taxon>Actinopterygii</taxon>
        <taxon>Neopterygii</taxon>
        <taxon>Teleostei</taxon>
        <taxon>Protacanthopterygii</taxon>
        <taxon>Salmoniformes</taxon>
        <taxon>Salmonidae</taxon>
        <taxon>Salmoninae</taxon>
        <taxon>Oncorhynchus</taxon>
    </lineage>
</organism>
<keyword evidence="5" id="KW-0472">Membrane</keyword>
<dbReference type="InterPro" id="IPR028169">
    <property type="entry name" value="Raftlin"/>
</dbReference>
<keyword evidence="3" id="KW-1003">Cell membrane</keyword>
<accession>A0A060X2V4</accession>
<comment type="similarity">
    <text evidence="2">Belongs to the raftlin family.</text>
</comment>
<evidence type="ECO:0000256" key="8">
    <source>
        <dbReference type="SAM" id="MobiDB-lite"/>
    </source>
</evidence>
<evidence type="ECO:0000256" key="2">
    <source>
        <dbReference type="ARBA" id="ARBA00006390"/>
    </source>
</evidence>
<protein>
    <submittedName>
        <fullName evidence="9">Uncharacterized protein</fullName>
    </submittedName>
</protein>